<evidence type="ECO:0000256" key="1">
    <source>
        <dbReference type="SAM" id="MobiDB-lite"/>
    </source>
</evidence>
<dbReference type="Proteomes" id="UP000286097">
    <property type="component" value="Unassembled WGS sequence"/>
</dbReference>
<protein>
    <submittedName>
        <fullName evidence="2">Uncharacterized protein</fullName>
    </submittedName>
</protein>
<dbReference type="AlphaFoldDB" id="A0A3M6VIF8"/>
<name>A0A3M6VIF8_9STRA</name>
<evidence type="ECO:0000313" key="2">
    <source>
        <dbReference type="EMBL" id="RMX64130.1"/>
    </source>
</evidence>
<evidence type="ECO:0000313" key="5">
    <source>
        <dbReference type="Proteomes" id="UP000286097"/>
    </source>
</evidence>
<gene>
    <name evidence="3" type="ORF">DD237_003121</name>
    <name evidence="2" type="ORF">DD238_004190</name>
</gene>
<proteinExistence type="predicted"/>
<evidence type="ECO:0000313" key="4">
    <source>
        <dbReference type="Proteomes" id="UP000282087"/>
    </source>
</evidence>
<dbReference type="VEuPathDB" id="FungiDB:DD237_003121"/>
<reference evidence="4 5" key="1">
    <citation type="submission" date="2018-06" db="EMBL/GenBank/DDBJ databases">
        <title>Comparative genomics of downy mildews reveals potential adaptations to biotrophy.</title>
        <authorList>
            <person name="Fletcher K."/>
            <person name="Klosterman S.J."/>
            <person name="Derevnina L."/>
            <person name="Martin F."/>
            <person name="Koike S."/>
            <person name="Reyes Chin-Wo S."/>
            <person name="Mou B."/>
            <person name="Michelmore R."/>
        </authorList>
    </citation>
    <scope>NUCLEOTIDE SEQUENCE [LARGE SCALE GENOMIC DNA]</scope>
    <source>
        <strain evidence="3 5">R13</strain>
        <strain evidence="2 4">R14</strain>
    </source>
</reference>
<sequence length="76" mass="8064">MNELCTQYQFENFAPSPSRGNTSSSGIGAVNGALTVQHSALPPAMQANSMQRDGVTRSTLAKARDNPLRCAQALLN</sequence>
<accession>A0A3M6VIF8</accession>
<feature type="compositionally biased region" description="Polar residues" evidence="1">
    <location>
        <begin position="46"/>
        <end position="59"/>
    </location>
</feature>
<evidence type="ECO:0000313" key="3">
    <source>
        <dbReference type="EMBL" id="RQM17576.1"/>
    </source>
</evidence>
<dbReference type="Proteomes" id="UP000282087">
    <property type="component" value="Unassembled WGS sequence"/>
</dbReference>
<comment type="caution">
    <text evidence="2">The sequence shown here is derived from an EMBL/GenBank/DDBJ whole genome shotgun (WGS) entry which is preliminary data.</text>
</comment>
<dbReference type="EMBL" id="QKXF01000093">
    <property type="protein sequence ID" value="RQM17576.1"/>
    <property type="molecule type" value="Genomic_DNA"/>
</dbReference>
<dbReference type="EMBL" id="QLLG01000336">
    <property type="protein sequence ID" value="RMX64130.1"/>
    <property type="molecule type" value="Genomic_DNA"/>
</dbReference>
<keyword evidence="4" id="KW-1185">Reference proteome</keyword>
<organism evidence="2 4">
    <name type="scientific">Peronospora effusa</name>
    <dbReference type="NCBI Taxonomy" id="542832"/>
    <lineage>
        <taxon>Eukaryota</taxon>
        <taxon>Sar</taxon>
        <taxon>Stramenopiles</taxon>
        <taxon>Oomycota</taxon>
        <taxon>Peronosporomycetes</taxon>
        <taxon>Peronosporales</taxon>
        <taxon>Peronosporaceae</taxon>
        <taxon>Peronospora</taxon>
    </lineage>
</organism>
<feature type="region of interest" description="Disordered" evidence="1">
    <location>
        <begin position="44"/>
        <end position="63"/>
    </location>
</feature>